<reference evidence="1 2" key="1">
    <citation type="submission" date="2024-01" db="EMBL/GenBank/DDBJ databases">
        <title>The genomes of 5 underutilized Papilionoideae crops provide insights into root nodulation and disease resistanc.</title>
        <authorList>
            <person name="Jiang F."/>
        </authorList>
    </citation>
    <scope>NUCLEOTIDE SEQUENCE [LARGE SCALE GENOMIC DNA]</scope>
    <source>
        <strain evidence="1">DUOXIRENSHENG_FW03</strain>
        <tissue evidence="1">Leaves</tissue>
    </source>
</reference>
<dbReference type="Proteomes" id="UP001386955">
    <property type="component" value="Unassembled WGS sequence"/>
</dbReference>
<dbReference type="EMBL" id="JAYMYS010000007">
    <property type="protein sequence ID" value="KAK7386798.1"/>
    <property type="molecule type" value="Genomic_DNA"/>
</dbReference>
<accession>A0AAN9S0A0</accession>
<gene>
    <name evidence="1" type="ORF">VNO78_27134</name>
</gene>
<proteinExistence type="predicted"/>
<protein>
    <submittedName>
        <fullName evidence="1">Uncharacterized protein</fullName>
    </submittedName>
</protein>
<dbReference type="AlphaFoldDB" id="A0AAN9S0A0"/>
<sequence>MHRKKEAIYQIIPHHCLDRTKTACRAVPCRAVLVSEAKKAPIEKRGAADRWISGLMGLREGCGGWVCDGIEIRWICSAEETVMRRREGQ</sequence>
<keyword evidence="2" id="KW-1185">Reference proteome</keyword>
<comment type="caution">
    <text evidence="1">The sequence shown here is derived from an EMBL/GenBank/DDBJ whole genome shotgun (WGS) entry which is preliminary data.</text>
</comment>
<evidence type="ECO:0000313" key="2">
    <source>
        <dbReference type="Proteomes" id="UP001386955"/>
    </source>
</evidence>
<evidence type="ECO:0000313" key="1">
    <source>
        <dbReference type="EMBL" id="KAK7386798.1"/>
    </source>
</evidence>
<organism evidence="1 2">
    <name type="scientific">Psophocarpus tetragonolobus</name>
    <name type="common">Winged bean</name>
    <name type="synonym">Dolichos tetragonolobus</name>
    <dbReference type="NCBI Taxonomy" id="3891"/>
    <lineage>
        <taxon>Eukaryota</taxon>
        <taxon>Viridiplantae</taxon>
        <taxon>Streptophyta</taxon>
        <taxon>Embryophyta</taxon>
        <taxon>Tracheophyta</taxon>
        <taxon>Spermatophyta</taxon>
        <taxon>Magnoliopsida</taxon>
        <taxon>eudicotyledons</taxon>
        <taxon>Gunneridae</taxon>
        <taxon>Pentapetalae</taxon>
        <taxon>rosids</taxon>
        <taxon>fabids</taxon>
        <taxon>Fabales</taxon>
        <taxon>Fabaceae</taxon>
        <taxon>Papilionoideae</taxon>
        <taxon>50 kb inversion clade</taxon>
        <taxon>NPAAA clade</taxon>
        <taxon>indigoferoid/millettioid clade</taxon>
        <taxon>Phaseoleae</taxon>
        <taxon>Psophocarpus</taxon>
    </lineage>
</organism>
<name>A0AAN9S0A0_PSOTE</name>